<name>A0A2J7ZIK2_9CHLO</name>
<keyword evidence="1" id="KW-0732">Signal</keyword>
<organism evidence="2 3">
    <name type="scientific">Tetrabaena socialis</name>
    <dbReference type="NCBI Taxonomy" id="47790"/>
    <lineage>
        <taxon>Eukaryota</taxon>
        <taxon>Viridiplantae</taxon>
        <taxon>Chlorophyta</taxon>
        <taxon>core chlorophytes</taxon>
        <taxon>Chlorophyceae</taxon>
        <taxon>CS clade</taxon>
        <taxon>Chlamydomonadales</taxon>
        <taxon>Tetrabaenaceae</taxon>
        <taxon>Tetrabaena</taxon>
    </lineage>
</organism>
<feature type="chain" id="PRO_5014423178" description="Secreted protein" evidence="1">
    <location>
        <begin position="22"/>
        <end position="217"/>
    </location>
</feature>
<evidence type="ECO:0000313" key="3">
    <source>
        <dbReference type="Proteomes" id="UP000236333"/>
    </source>
</evidence>
<protein>
    <recommendedName>
        <fullName evidence="4">Secreted protein</fullName>
    </recommendedName>
</protein>
<evidence type="ECO:0008006" key="4">
    <source>
        <dbReference type="Google" id="ProtNLM"/>
    </source>
</evidence>
<evidence type="ECO:0000256" key="1">
    <source>
        <dbReference type="SAM" id="SignalP"/>
    </source>
</evidence>
<accession>A0A2J7ZIK2</accession>
<gene>
    <name evidence="2" type="ORF">TSOC_014111</name>
</gene>
<comment type="caution">
    <text evidence="2">The sequence shown here is derived from an EMBL/GenBank/DDBJ whole genome shotgun (WGS) entry which is preliminary data.</text>
</comment>
<proteinExistence type="predicted"/>
<dbReference type="OrthoDB" id="2016413at2759"/>
<dbReference type="EMBL" id="PGGS01001730">
    <property type="protein sequence ID" value="PNH00080.1"/>
    <property type="molecule type" value="Genomic_DNA"/>
</dbReference>
<evidence type="ECO:0000313" key="2">
    <source>
        <dbReference type="EMBL" id="PNH00080.1"/>
    </source>
</evidence>
<feature type="signal peptide" evidence="1">
    <location>
        <begin position="1"/>
        <end position="21"/>
    </location>
</feature>
<keyword evidence="3" id="KW-1185">Reference proteome</keyword>
<dbReference type="AlphaFoldDB" id="A0A2J7ZIK2"/>
<sequence>MSGRCVQHAVLVSGVAALCAADGGPSYGLPRALLQRVPLIGVRQGPGRASESFDLRLTSGRQVLNYKALRPMMCALGSRNAVAPPGRHGALALLLRVVLAQDILQRIFSDALEAAMALCFPAGPADGPQRVAPRVECWRLYAEVNLVTALVPSDTACLASSPGSTRRTAVWISREVTRLSLEASVATFSKMSLMKLFMMDMALELMPVSGCTCLSTL</sequence>
<reference evidence="2 3" key="1">
    <citation type="journal article" date="2017" name="Mol. Biol. Evol.">
        <title>The 4-celled Tetrabaena socialis nuclear genome reveals the essential components for genetic control of cell number at the origin of multicellularity in the volvocine lineage.</title>
        <authorList>
            <person name="Featherston J."/>
            <person name="Arakaki Y."/>
            <person name="Hanschen E.R."/>
            <person name="Ferris P.J."/>
            <person name="Michod R.E."/>
            <person name="Olson B.J.S.C."/>
            <person name="Nozaki H."/>
            <person name="Durand P.M."/>
        </authorList>
    </citation>
    <scope>NUCLEOTIDE SEQUENCE [LARGE SCALE GENOMIC DNA]</scope>
    <source>
        <strain evidence="2 3">NIES-571</strain>
    </source>
</reference>
<dbReference type="Proteomes" id="UP000236333">
    <property type="component" value="Unassembled WGS sequence"/>
</dbReference>